<evidence type="ECO:0000313" key="10">
    <source>
        <dbReference type="Proteomes" id="UP000215335"/>
    </source>
</evidence>
<dbReference type="STRING" id="543379.A0A232FIM9"/>
<proteinExistence type="inferred from homology"/>
<gene>
    <name evidence="9" type="ORF">TSAR_003756</name>
</gene>
<evidence type="ECO:0000256" key="7">
    <source>
        <dbReference type="ARBA" id="ARBA00041763"/>
    </source>
</evidence>
<comment type="caution">
    <text evidence="9">The sequence shown here is derived from an EMBL/GenBank/DDBJ whole genome shotgun (WGS) entry which is preliminary data.</text>
</comment>
<keyword evidence="4" id="KW-0378">Hydrolase</keyword>
<dbReference type="EMBL" id="NNAY01000142">
    <property type="protein sequence ID" value="OXU30614.1"/>
    <property type="molecule type" value="Genomic_DNA"/>
</dbReference>
<evidence type="ECO:0000256" key="5">
    <source>
        <dbReference type="ARBA" id="ARBA00022833"/>
    </source>
</evidence>
<dbReference type="PANTHER" id="PTHR11086">
    <property type="entry name" value="DEOXYCYTIDYLATE DEAMINASE-RELATED"/>
    <property type="match status" value="1"/>
</dbReference>
<evidence type="ECO:0000256" key="4">
    <source>
        <dbReference type="ARBA" id="ARBA00022801"/>
    </source>
</evidence>
<evidence type="ECO:0000313" key="9">
    <source>
        <dbReference type="EMBL" id="OXU30614.1"/>
    </source>
</evidence>
<dbReference type="EC" id="3.5.4.12" evidence="6"/>
<evidence type="ECO:0000256" key="6">
    <source>
        <dbReference type="ARBA" id="ARBA00038938"/>
    </source>
</evidence>
<dbReference type="InterPro" id="IPR015517">
    <property type="entry name" value="dCMP_deaminase-rel"/>
</dbReference>
<evidence type="ECO:0000256" key="2">
    <source>
        <dbReference type="ARBA" id="ARBA00022723"/>
    </source>
</evidence>
<dbReference type="Pfam" id="PF00383">
    <property type="entry name" value="dCMP_cyt_deam_1"/>
    <property type="match status" value="2"/>
</dbReference>
<dbReference type="InterPro" id="IPR016192">
    <property type="entry name" value="APOBEC/CMP_deaminase_Zn-bd"/>
</dbReference>
<keyword evidence="10" id="KW-1185">Reference proteome</keyword>
<name>A0A232FIM9_9HYME</name>
<evidence type="ECO:0000259" key="8">
    <source>
        <dbReference type="PROSITE" id="PS51747"/>
    </source>
</evidence>
<protein>
    <recommendedName>
        <fullName evidence="7">dCMP deaminase</fullName>
        <ecNumber evidence="6">3.5.4.12</ecNumber>
    </recommendedName>
    <alternativeName>
        <fullName evidence="7">dCMP deaminase</fullName>
    </alternativeName>
</protein>
<dbReference type="Gene3D" id="3.40.140.10">
    <property type="entry name" value="Cytidine Deaminase, domain 2"/>
    <property type="match status" value="2"/>
</dbReference>
<evidence type="ECO:0000256" key="3">
    <source>
        <dbReference type="ARBA" id="ARBA00022727"/>
    </source>
</evidence>
<dbReference type="InterPro" id="IPR016193">
    <property type="entry name" value="Cytidine_deaminase-like"/>
</dbReference>
<dbReference type="PROSITE" id="PS51747">
    <property type="entry name" value="CYT_DCMP_DEAMINASES_2"/>
    <property type="match status" value="2"/>
</dbReference>
<feature type="domain" description="CMP/dCMP-type deaminase" evidence="8">
    <location>
        <begin position="174"/>
        <end position="289"/>
    </location>
</feature>
<accession>A0A232FIM9</accession>
<dbReference type="GO" id="GO:0005737">
    <property type="term" value="C:cytoplasm"/>
    <property type="evidence" value="ECO:0007669"/>
    <property type="project" value="TreeGrafter"/>
</dbReference>
<feature type="domain" description="CMP/dCMP-type deaminase" evidence="8">
    <location>
        <begin position="25"/>
        <end position="162"/>
    </location>
</feature>
<keyword evidence="2" id="KW-0479">Metal-binding</keyword>
<keyword evidence="3" id="KW-0545">Nucleotide biosynthesis</keyword>
<dbReference type="GO" id="GO:0008270">
    <property type="term" value="F:zinc ion binding"/>
    <property type="evidence" value="ECO:0007669"/>
    <property type="project" value="InterPro"/>
</dbReference>
<reference evidence="9 10" key="1">
    <citation type="journal article" date="2017" name="Curr. Biol.">
        <title>The Evolution of Venom by Co-option of Single-Copy Genes.</title>
        <authorList>
            <person name="Martinson E.O."/>
            <person name="Mrinalini"/>
            <person name="Kelkar Y.D."/>
            <person name="Chang C.H."/>
            <person name="Werren J.H."/>
        </authorList>
    </citation>
    <scope>NUCLEOTIDE SEQUENCE [LARGE SCALE GENOMIC DNA]</scope>
    <source>
        <strain evidence="9 10">Alberta</strain>
        <tissue evidence="9">Whole body</tissue>
    </source>
</reference>
<sequence>MRSYFFKHINSCREPKRIGDGFIIDLNSIFMEMAYLVSKHSNDPKCKVGACIVSEDNEIVSIGYNHMPRFFDDKTRSEHWKSKGSKLKYVCHAELNAIVNKNHKSMKNGKIYQTLAPCDECFKIIVKSGIKEINYNYDLPKWYVKEYMKKIITINQAAIGKICEMTLKTSEQDKWNQYFMQVAYLFSYRCHNTKNRNGACIVNSDNQIVGVGYSDCTEDEDLKVVVKYCAELNAYKNSQLGCIENGKIYVTSYPCHDCAKIIVQCGIRKLFYLGRKGSDEDTQQMFNEANVFINPISEETEKSN</sequence>
<dbReference type="PROSITE" id="PS00903">
    <property type="entry name" value="CYT_DCMP_DEAMINASES_1"/>
    <property type="match status" value="1"/>
</dbReference>
<evidence type="ECO:0000256" key="1">
    <source>
        <dbReference type="ARBA" id="ARBA00006576"/>
    </source>
</evidence>
<dbReference type="PANTHER" id="PTHR11086:SF18">
    <property type="entry name" value="DEOXYCYTIDYLATE DEAMINASE"/>
    <property type="match status" value="1"/>
</dbReference>
<dbReference type="Proteomes" id="UP000215335">
    <property type="component" value="Unassembled WGS sequence"/>
</dbReference>
<dbReference type="GO" id="GO:0004132">
    <property type="term" value="F:dCMP deaminase activity"/>
    <property type="evidence" value="ECO:0007669"/>
    <property type="project" value="TreeGrafter"/>
</dbReference>
<dbReference type="SUPFAM" id="SSF53927">
    <property type="entry name" value="Cytidine deaminase-like"/>
    <property type="match status" value="2"/>
</dbReference>
<comment type="similarity">
    <text evidence="1">Belongs to the cytidine and deoxycytidylate deaminase family.</text>
</comment>
<dbReference type="AlphaFoldDB" id="A0A232FIM9"/>
<organism evidence="9 10">
    <name type="scientific">Trichomalopsis sarcophagae</name>
    <dbReference type="NCBI Taxonomy" id="543379"/>
    <lineage>
        <taxon>Eukaryota</taxon>
        <taxon>Metazoa</taxon>
        <taxon>Ecdysozoa</taxon>
        <taxon>Arthropoda</taxon>
        <taxon>Hexapoda</taxon>
        <taxon>Insecta</taxon>
        <taxon>Pterygota</taxon>
        <taxon>Neoptera</taxon>
        <taxon>Endopterygota</taxon>
        <taxon>Hymenoptera</taxon>
        <taxon>Apocrita</taxon>
        <taxon>Proctotrupomorpha</taxon>
        <taxon>Chalcidoidea</taxon>
        <taxon>Pteromalidae</taxon>
        <taxon>Pteromalinae</taxon>
        <taxon>Trichomalopsis</taxon>
    </lineage>
</organism>
<dbReference type="InterPro" id="IPR002125">
    <property type="entry name" value="CMP_dCMP_dom"/>
</dbReference>
<keyword evidence="5" id="KW-0862">Zinc</keyword>